<dbReference type="GO" id="GO:0016787">
    <property type="term" value="F:hydrolase activity"/>
    <property type="evidence" value="ECO:0007669"/>
    <property type="project" value="UniProtKB-KW"/>
</dbReference>
<dbReference type="Gene3D" id="3.40.50.1820">
    <property type="entry name" value="alpha/beta hydrolase"/>
    <property type="match status" value="1"/>
</dbReference>
<gene>
    <name evidence="3" type="ORF">DDE20_03500</name>
</gene>
<accession>A0A2T8HYX2</accession>
<dbReference type="SUPFAM" id="SSF53474">
    <property type="entry name" value="alpha/beta-Hydrolases"/>
    <property type="match status" value="1"/>
</dbReference>
<comment type="caution">
    <text evidence="3">The sequence shown here is derived from an EMBL/GenBank/DDBJ whole genome shotgun (WGS) entry which is preliminary data.</text>
</comment>
<sequence>MLTITRHGTPSALPALLIAHGLFGSGRNWGAIAKRMSDSREVLAVDMRNHAGSFWDARHDYPAMAADLAQVIEAEGQKMDVLGHSMGGKAVMVLALTRPELVNRAVIADIAPVAYGHSQNELIHAMRGLDLEGLASRSEADRRLASEIEDPQVRAFLLQSLDLKAQPPRWRLHLDVLEAQMDVITGWPEDAEGTAPYQGPVLFLSGGASDYVKPSDRSKIRALFPRARMAKIPDAGHWLHAEQPRAFEQTLRVFLGDG</sequence>
<dbReference type="InterPro" id="IPR000073">
    <property type="entry name" value="AB_hydrolase_1"/>
</dbReference>
<dbReference type="Proteomes" id="UP000245911">
    <property type="component" value="Unassembled WGS sequence"/>
</dbReference>
<dbReference type="InterPro" id="IPR029058">
    <property type="entry name" value="AB_hydrolase_fold"/>
</dbReference>
<evidence type="ECO:0000256" key="1">
    <source>
        <dbReference type="ARBA" id="ARBA00022801"/>
    </source>
</evidence>
<keyword evidence="4" id="KW-1185">Reference proteome</keyword>
<organism evidence="3 4">
    <name type="scientific">Pararhodobacter oceanensis</name>
    <dbReference type="NCBI Taxonomy" id="2172121"/>
    <lineage>
        <taxon>Bacteria</taxon>
        <taxon>Pseudomonadati</taxon>
        <taxon>Pseudomonadota</taxon>
        <taxon>Alphaproteobacteria</taxon>
        <taxon>Rhodobacterales</taxon>
        <taxon>Paracoccaceae</taxon>
        <taxon>Pararhodobacter</taxon>
    </lineage>
</organism>
<dbReference type="PANTHER" id="PTHR46118:SF4">
    <property type="entry name" value="PROTEIN ABHD11"/>
    <property type="match status" value="1"/>
</dbReference>
<evidence type="ECO:0000313" key="4">
    <source>
        <dbReference type="Proteomes" id="UP000245911"/>
    </source>
</evidence>
<protein>
    <submittedName>
        <fullName evidence="3">Alpha/beta hydrolase</fullName>
    </submittedName>
</protein>
<dbReference type="RefSeq" id="WP_116557020.1">
    <property type="nucleotide sequence ID" value="NZ_QDKM01000001.1"/>
</dbReference>
<evidence type="ECO:0000313" key="3">
    <source>
        <dbReference type="EMBL" id="PVH30599.1"/>
    </source>
</evidence>
<dbReference type="OrthoDB" id="9808398at2"/>
<dbReference type="PANTHER" id="PTHR46118">
    <property type="entry name" value="PROTEIN ABHD11"/>
    <property type="match status" value="1"/>
</dbReference>
<reference evidence="3 4" key="1">
    <citation type="submission" date="2018-04" db="EMBL/GenBank/DDBJ databases">
        <title>Pararhodobacter oceanense sp. nov., isolated from marine intertidal sediment.</title>
        <authorList>
            <person name="Wang X.-L."/>
            <person name="Du Z.-J."/>
        </authorList>
    </citation>
    <scope>NUCLEOTIDE SEQUENCE [LARGE SCALE GENOMIC DNA]</scope>
    <source>
        <strain evidence="3 4">AM505</strain>
    </source>
</reference>
<dbReference type="AlphaFoldDB" id="A0A2T8HYX2"/>
<name>A0A2T8HYX2_9RHOB</name>
<dbReference type="Pfam" id="PF00561">
    <property type="entry name" value="Abhydrolase_1"/>
    <property type="match status" value="1"/>
</dbReference>
<proteinExistence type="predicted"/>
<evidence type="ECO:0000259" key="2">
    <source>
        <dbReference type="Pfam" id="PF00561"/>
    </source>
</evidence>
<keyword evidence="1 3" id="KW-0378">Hydrolase</keyword>
<feature type="domain" description="AB hydrolase-1" evidence="2">
    <location>
        <begin position="14"/>
        <end position="243"/>
    </location>
</feature>
<dbReference type="EMBL" id="QDKM01000001">
    <property type="protein sequence ID" value="PVH30599.1"/>
    <property type="molecule type" value="Genomic_DNA"/>
</dbReference>